<accession>A0A136LW08</accession>
<keyword evidence="1" id="KW-0808">Transferase</keyword>
<dbReference type="Pfam" id="PF20706">
    <property type="entry name" value="GT4-conflict"/>
    <property type="match status" value="1"/>
</dbReference>
<dbReference type="STRING" id="1617426.TR69_WS6001001447"/>
<dbReference type="EMBL" id="JYNZ01000006">
    <property type="protein sequence ID" value="KXK25841.1"/>
    <property type="molecule type" value="Genomic_DNA"/>
</dbReference>
<keyword evidence="1" id="KW-0328">Glycosyltransferase</keyword>
<name>A0A136LW08_9BACT</name>
<dbReference type="Proteomes" id="UP000070457">
    <property type="component" value="Unassembled WGS sequence"/>
</dbReference>
<dbReference type="Pfam" id="PF13692">
    <property type="entry name" value="Glyco_trans_1_4"/>
    <property type="match status" value="1"/>
</dbReference>
<protein>
    <submittedName>
        <fullName evidence="1">D-inositol-3-phosphate glycosyltransferase</fullName>
        <ecNumber evidence="1">2.4.1.250</ecNumber>
    </submittedName>
</protein>
<dbReference type="PANTHER" id="PTHR46656">
    <property type="entry name" value="PUTATIVE-RELATED"/>
    <property type="match status" value="1"/>
</dbReference>
<dbReference type="GO" id="GO:0102710">
    <property type="term" value="F:D-inositol-3-phosphate glycosyltransferase activity"/>
    <property type="evidence" value="ECO:0007669"/>
    <property type="project" value="UniProtKB-EC"/>
</dbReference>
<dbReference type="PANTHER" id="PTHR46656:SF3">
    <property type="entry name" value="PUTATIVE-RELATED"/>
    <property type="match status" value="1"/>
</dbReference>
<dbReference type="EC" id="2.4.1.250" evidence="1"/>
<dbReference type="Gene3D" id="3.40.50.2000">
    <property type="entry name" value="Glycogen Phosphorylase B"/>
    <property type="match status" value="3"/>
</dbReference>
<evidence type="ECO:0000313" key="2">
    <source>
        <dbReference type="Proteomes" id="UP000070457"/>
    </source>
</evidence>
<evidence type="ECO:0000313" key="1">
    <source>
        <dbReference type="EMBL" id="KXK25841.1"/>
    </source>
</evidence>
<reference evidence="1 2" key="1">
    <citation type="submission" date="2015-02" db="EMBL/GenBank/DDBJ databases">
        <title>Improved understanding of the partial-nitritation anammox process through 23 genomes representing the majority of the microbial community.</title>
        <authorList>
            <person name="Speth D.R."/>
            <person name="In T Zandt M."/>
            <person name="Guerrero Cruz S."/>
            <person name="Jetten M.S."/>
            <person name="Dutilh B.E."/>
        </authorList>
    </citation>
    <scope>NUCLEOTIDE SEQUENCE [LARGE SCALE GENOMIC DNA]</scope>
    <source>
        <strain evidence="1">OLB20</strain>
    </source>
</reference>
<dbReference type="AlphaFoldDB" id="A0A136LW08"/>
<sequence length="735" mass="80756">MHIQIVGPAVSEYSLARVNRLLARHLALIPDTKVTLYAPELLAGRDVRPADLDRYPWLREMYVTEQGRPDVQIFCAFPKSTGDSLGLQALTAPHRMIYLAWEETGFPSEWVDEINRHITVVLAPSVHVARVLERAGVNRPVSVIPLGIEKVTPDKAYQTVTDAECTFLHISSGHARKGLDVLLDAYEQAFTGGDNTLLVLKLFPNPNLDLDAIRSRFATTGKPRLQLIDDPELTDSQIAALYQQADCVVLPTRAEGFGLPMAEAMQTGALLITTGYSGQMDFCDERSALLLPYKLVPAVESHHGLPGSMWAQPDTDALAKLMKRVYKNPDGAEFSAMREQAKKNVADLTWENTASAVAAVAAQLPRLSSLSVKRAAVVSPIHTPGGVAEYTRELYQPLRSVFSELRFFADIAVPVTEDPAVDRCWNGRDTQTLTDRLKEYAPDILHIQYHTDFFTPEQLGMLLAESAGHTDMYVTLHIVPEGLPVAALEQCRTVWVHSVADQSRMHAAGLENVRIAPHGIPDALPRPADQLRDRLGIPHQPVVATHGLLHDRKGVLELVDSLPMLLNTFPDMLLLLVSAVSSANSTSQGVSAQLHHKIKDLQLEHHVVHISDFLSFPEVVTMLQLADLIVLPYHELGEGTSGAARTAMAAVRPMVTSDIGMFAEVPAHRISDSTPVSIAGAVAEVLNDKSLLDDLRRQVRDKLELQAWRRVSYEYAISLSESSASSSATLNTQTL</sequence>
<dbReference type="SUPFAM" id="SSF53756">
    <property type="entry name" value="UDP-Glycosyltransferase/glycogen phosphorylase"/>
    <property type="match status" value="2"/>
</dbReference>
<proteinExistence type="predicted"/>
<gene>
    <name evidence="1" type="primary">mshA_2</name>
    <name evidence="1" type="ORF">TR69_WS6001001447</name>
</gene>
<organism evidence="1 2">
    <name type="scientific">candidate division WS6 bacterium OLB20</name>
    <dbReference type="NCBI Taxonomy" id="1617426"/>
    <lineage>
        <taxon>Bacteria</taxon>
        <taxon>Candidatus Dojkabacteria</taxon>
    </lineage>
</organism>
<comment type="caution">
    <text evidence="1">The sequence shown here is derived from an EMBL/GenBank/DDBJ whole genome shotgun (WGS) entry which is preliminary data.</text>
</comment>
<dbReference type="CDD" id="cd03801">
    <property type="entry name" value="GT4_PimA-like"/>
    <property type="match status" value="1"/>
</dbReference>